<dbReference type="AlphaFoldDB" id="A0AA39PYK8"/>
<sequence>MGTKRDLSNRQRNARVDSEQRQHEVEMNAFSEALLPLGFNYYQMLVPDLMHESESGGWKSLFTHLVRICYEIPGAIQRLNKRNDVSGQKKFAARDYEDVLQCSIPCFDGLLPDSKDNSVVMDTLFAFATWHAFAKARMHTESSIEALHGSVKAFNLLTYKNHALGDYVWTIPMFGTTDSYSTQIGEQEHHRVKLFYARTNKHGHVKQIAILEHRRMSTLKTRSSKKTISPRISPNEKDPLPKGDPENHYQMSLSRSYPLDLHQWLAENEGDLAIADFIPKLKEHILHRLFVYEIDLDDEITAEQLSSETTHPYWYGRIIGLFHADVRYNDPHGNCDHEDRQVFRVDFAWVRWYGFDSSHRSGFAAKRPHHVGFVDGRDPGAFGFLDPDDIIHAVHLLPVYRLGQTAEFLPPSIARRPEENDQDYERYSVDMYVT</sequence>
<feature type="compositionally biased region" description="Basic and acidic residues" evidence="1">
    <location>
        <begin position="234"/>
        <end position="247"/>
    </location>
</feature>
<feature type="region of interest" description="Disordered" evidence="1">
    <location>
        <begin position="220"/>
        <end position="247"/>
    </location>
</feature>
<feature type="region of interest" description="Disordered" evidence="1">
    <location>
        <begin position="1"/>
        <end position="21"/>
    </location>
</feature>
<reference evidence="2" key="1">
    <citation type="submission" date="2023-06" db="EMBL/GenBank/DDBJ databases">
        <authorList>
            <consortium name="Lawrence Berkeley National Laboratory"/>
            <person name="Ahrendt S."/>
            <person name="Sahu N."/>
            <person name="Indic B."/>
            <person name="Wong-Bajracharya J."/>
            <person name="Merenyi Z."/>
            <person name="Ke H.-M."/>
            <person name="Monk M."/>
            <person name="Kocsube S."/>
            <person name="Drula E."/>
            <person name="Lipzen A."/>
            <person name="Balint B."/>
            <person name="Henrissat B."/>
            <person name="Andreopoulos B."/>
            <person name="Martin F.M."/>
            <person name="Harder C.B."/>
            <person name="Rigling D."/>
            <person name="Ford K.L."/>
            <person name="Foster G.D."/>
            <person name="Pangilinan J."/>
            <person name="Papanicolaou A."/>
            <person name="Barry K."/>
            <person name="LaButti K."/>
            <person name="Viragh M."/>
            <person name="Koriabine M."/>
            <person name="Yan M."/>
            <person name="Riley R."/>
            <person name="Champramary S."/>
            <person name="Plett K.L."/>
            <person name="Tsai I.J."/>
            <person name="Slot J."/>
            <person name="Sipos G."/>
            <person name="Plett J."/>
            <person name="Nagy L.G."/>
            <person name="Grigoriev I.V."/>
        </authorList>
    </citation>
    <scope>NUCLEOTIDE SEQUENCE</scope>
    <source>
        <strain evidence="2">HWK02</strain>
    </source>
</reference>
<evidence type="ECO:0000256" key="1">
    <source>
        <dbReference type="SAM" id="MobiDB-lite"/>
    </source>
</evidence>
<name>A0AA39PYK8_9AGAR</name>
<organism evidence="2 3">
    <name type="scientific">Armillaria luteobubalina</name>
    <dbReference type="NCBI Taxonomy" id="153913"/>
    <lineage>
        <taxon>Eukaryota</taxon>
        <taxon>Fungi</taxon>
        <taxon>Dikarya</taxon>
        <taxon>Basidiomycota</taxon>
        <taxon>Agaricomycotina</taxon>
        <taxon>Agaricomycetes</taxon>
        <taxon>Agaricomycetidae</taxon>
        <taxon>Agaricales</taxon>
        <taxon>Marasmiineae</taxon>
        <taxon>Physalacriaceae</taxon>
        <taxon>Armillaria</taxon>
    </lineage>
</organism>
<keyword evidence="3" id="KW-1185">Reference proteome</keyword>
<evidence type="ECO:0000313" key="2">
    <source>
        <dbReference type="EMBL" id="KAK0492982.1"/>
    </source>
</evidence>
<dbReference type="Proteomes" id="UP001175228">
    <property type="component" value="Unassembled WGS sequence"/>
</dbReference>
<evidence type="ECO:0000313" key="3">
    <source>
        <dbReference type="Proteomes" id="UP001175228"/>
    </source>
</evidence>
<gene>
    <name evidence="2" type="ORF">EDD18DRAFT_1310769</name>
</gene>
<feature type="compositionally biased region" description="Polar residues" evidence="1">
    <location>
        <begin position="220"/>
        <end position="232"/>
    </location>
</feature>
<protein>
    <submittedName>
        <fullName evidence="2">Uncharacterized protein</fullName>
    </submittedName>
</protein>
<proteinExistence type="predicted"/>
<comment type="caution">
    <text evidence="2">The sequence shown here is derived from an EMBL/GenBank/DDBJ whole genome shotgun (WGS) entry which is preliminary data.</text>
</comment>
<dbReference type="EMBL" id="JAUEPU010000027">
    <property type="protein sequence ID" value="KAK0492982.1"/>
    <property type="molecule type" value="Genomic_DNA"/>
</dbReference>
<accession>A0AA39PYK8</accession>